<dbReference type="EMBL" id="AM942759">
    <property type="protein sequence ID" value="CAR42425.1"/>
    <property type="molecule type" value="Genomic_DNA"/>
</dbReference>
<dbReference type="Proteomes" id="UP000008319">
    <property type="component" value="Chromosome"/>
</dbReference>
<name>B4ETQ6_PROMH</name>
<reference evidence="1 2" key="1">
    <citation type="journal article" date="2008" name="J. Bacteriol.">
        <title>Complete genome sequence of uropathogenic Proteus mirabilis, a master of both adherence and motility.</title>
        <authorList>
            <person name="Pearson M.M."/>
            <person name="Sebaihia M."/>
            <person name="Churcher C."/>
            <person name="Quail M.A."/>
            <person name="Seshasayee A.S."/>
            <person name="Luscombe N.M."/>
            <person name="Abdellah Z."/>
            <person name="Arrosmith C."/>
            <person name="Atkin B."/>
            <person name="Chillingworth T."/>
            <person name="Hauser H."/>
            <person name="Jagels K."/>
            <person name="Moule S."/>
            <person name="Mungall K."/>
            <person name="Norbertczak H."/>
            <person name="Rabbinowitsch E."/>
            <person name="Walker D."/>
            <person name="Whithead S."/>
            <person name="Thomson N.R."/>
            <person name="Rather P.N."/>
            <person name="Parkhill J."/>
            <person name="Mobley H.L."/>
        </authorList>
    </citation>
    <scope>NUCLEOTIDE SEQUENCE [LARGE SCALE GENOMIC DNA]</scope>
    <source>
        <strain evidence="1 2">HI4320</strain>
    </source>
</reference>
<organism evidence="1 2">
    <name type="scientific">Proteus mirabilis (strain HI4320)</name>
    <dbReference type="NCBI Taxonomy" id="529507"/>
    <lineage>
        <taxon>Bacteria</taxon>
        <taxon>Pseudomonadati</taxon>
        <taxon>Pseudomonadota</taxon>
        <taxon>Gammaproteobacteria</taxon>
        <taxon>Enterobacterales</taxon>
        <taxon>Morganellaceae</taxon>
        <taxon>Proteus</taxon>
    </lineage>
</organism>
<keyword evidence="2" id="KW-1185">Reference proteome</keyword>
<dbReference type="AlphaFoldDB" id="B4ETQ6"/>
<gene>
    <name evidence="1" type="ordered locus">PMI1124</name>
</gene>
<dbReference type="RefSeq" id="WP_012367864.1">
    <property type="nucleotide sequence ID" value="NC_010554.1"/>
</dbReference>
<proteinExistence type="predicted"/>
<dbReference type="KEGG" id="pmr:PMI1124"/>
<evidence type="ECO:0000313" key="2">
    <source>
        <dbReference type="Proteomes" id="UP000008319"/>
    </source>
</evidence>
<dbReference type="HOGENOM" id="CLU_2220806_0_0_6"/>
<dbReference type="EnsemblBacteria" id="CAR42425">
    <property type="protein sequence ID" value="CAR42425"/>
    <property type="gene ID" value="PMI1124"/>
</dbReference>
<dbReference type="GeneID" id="6802480"/>
<accession>B4ETQ6</accession>
<evidence type="ECO:0000313" key="1">
    <source>
        <dbReference type="EMBL" id="CAR42425.1"/>
    </source>
</evidence>
<protein>
    <submittedName>
        <fullName evidence="1">Uncharacterized protein</fullName>
    </submittedName>
</protein>
<sequence length="106" mass="12399">MIEQFDNQILDIFGIEQDSFDVDFLQWNYTFSKEGIKLFFVYSMDKTVSISLYLNDISIAFCFGYGLETLSIKDNKIYGDFDSNCGKRTLELDPINITFKWIDKLS</sequence>
<dbReference type="PATRIC" id="fig|529507.6.peg.1086"/>